<protein>
    <recommendedName>
        <fullName evidence="8">Major facilitator superfamily (MFS) profile domain-containing protein</fullName>
    </recommendedName>
</protein>
<dbReference type="GO" id="GO:0005351">
    <property type="term" value="F:carbohydrate:proton symporter activity"/>
    <property type="evidence" value="ECO:0007669"/>
    <property type="project" value="TreeGrafter"/>
</dbReference>
<sequence length="258" mass="28586">MDLLRASAQSTTWMLCARVVNGIGTGFLNVIVPVWSAEVASHTSRGAFIAFEFTLNIMGVVIAYWLAFGLSFVGNGDTQIRWRFPIAFQVLPMLVFMCIFPPFSDKGTPVYSTIPMLPTGWLAKVGRTDEARTILANLRAEGDVDNAEVSQEFEDIMEIVSLEKEHAGRSTYYAMFFGIGWGDLHVARRVQLSVWLQIVQEWVGIAAVTVYAPVIFAQAGYGTRKAEWLSGVNTSFIHTLTHTPFSCRSPTCSARSSR</sequence>
<keyword evidence="4 5" id="KW-0472">Membrane</keyword>
<evidence type="ECO:0000313" key="7">
    <source>
        <dbReference type="Proteomes" id="UP000308199"/>
    </source>
</evidence>
<keyword evidence="3 5" id="KW-1133">Transmembrane helix</keyword>
<dbReference type="GO" id="GO:0016020">
    <property type="term" value="C:membrane"/>
    <property type="evidence" value="ECO:0007669"/>
    <property type="project" value="UniProtKB-SubCell"/>
</dbReference>
<comment type="subcellular location">
    <subcellularLocation>
        <location evidence="1">Membrane</location>
        <topology evidence="1">Multi-pass membrane protein</topology>
    </subcellularLocation>
</comment>
<evidence type="ECO:0000256" key="1">
    <source>
        <dbReference type="ARBA" id="ARBA00004141"/>
    </source>
</evidence>
<dbReference type="Proteomes" id="UP000308199">
    <property type="component" value="Unassembled WGS sequence"/>
</dbReference>
<dbReference type="InterPro" id="IPR005828">
    <property type="entry name" value="MFS_sugar_transport-like"/>
</dbReference>
<proteinExistence type="predicted"/>
<dbReference type="Gene3D" id="1.20.1250.20">
    <property type="entry name" value="MFS general substrate transporter like domains"/>
    <property type="match status" value="1"/>
</dbReference>
<name>A0A4S4K7V7_9AGAM</name>
<dbReference type="SUPFAM" id="SSF103473">
    <property type="entry name" value="MFS general substrate transporter"/>
    <property type="match status" value="1"/>
</dbReference>
<evidence type="ECO:0000256" key="3">
    <source>
        <dbReference type="ARBA" id="ARBA00022989"/>
    </source>
</evidence>
<gene>
    <name evidence="6" type="ORF">EW145_g8252</name>
</gene>
<organism evidence="6 7">
    <name type="scientific">Phellinidium pouzarii</name>
    <dbReference type="NCBI Taxonomy" id="167371"/>
    <lineage>
        <taxon>Eukaryota</taxon>
        <taxon>Fungi</taxon>
        <taxon>Dikarya</taxon>
        <taxon>Basidiomycota</taxon>
        <taxon>Agaricomycotina</taxon>
        <taxon>Agaricomycetes</taxon>
        <taxon>Hymenochaetales</taxon>
        <taxon>Hymenochaetaceae</taxon>
        <taxon>Phellinidium</taxon>
    </lineage>
</organism>
<dbReference type="PANTHER" id="PTHR48022">
    <property type="entry name" value="PLASTIDIC GLUCOSE TRANSPORTER 4"/>
    <property type="match status" value="1"/>
</dbReference>
<dbReference type="EMBL" id="SGPK01001191">
    <property type="protein sequence ID" value="THG93941.1"/>
    <property type="molecule type" value="Genomic_DNA"/>
</dbReference>
<keyword evidence="7" id="KW-1185">Reference proteome</keyword>
<dbReference type="InterPro" id="IPR036259">
    <property type="entry name" value="MFS_trans_sf"/>
</dbReference>
<dbReference type="Pfam" id="PF00083">
    <property type="entry name" value="Sugar_tr"/>
    <property type="match status" value="1"/>
</dbReference>
<dbReference type="AlphaFoldDB" id="A0A4S4K7V7"/>
<reference evidence="6 7" key="1">
    <citation type="submission" date="2019-02" db="EMBL/GenBank/DDBJ databases">
        <title>Genome sequencing of the rare red list fungi Phellinidium pouzarii.</title>
        <authorList>
            <person name="Buettner E."/>
            <person name="Kellner H."/>
        </authorList>
    </citation>
    <scope>NUCLEOTIDE SEQUENCE [LARGE SCALE GENOMIC DNA]</scope>
    <source>
        <strain evidence="6 7">DSM 108285</strain>
    </source>
</reference>
<feature type="transmembrane region" description="Helical" evidence="5">
    <location>
        <begin position="84"/>
        <end position="103"/>
    </location>
</feature>
<dbReference type="PANTHER" id="PTHR48022:SF78">
    <property type="entry name" value="MONOSACCHARIDE TRANSPORTER, PUTATIVE (AFU_ORTHOLOGUE AFUA_2G02110)-RELATED"/>
    <property type="match status" value="1"/>
</dbReference>
<dbReference type="OrthoDB" id="2544694at2759"/>
<evidence type="ECO:0000256" key="2">
    <source>
        <dbReference type="ARBA" id="ARBA00022692"/>
    </source>
</evidence>
<evidence type="ECO:0000313" key="6">
    <source>
        <dbReference type="EMBL" id="THG93941.1"/>
    </source>
</evidence>
<evidence type="ECO:0000256" key="5">
    <source>
        <dbReference type="SAM" id="Phobius"/>
    </source>
</evidence>
<evidence type="ECO:0000256" key="4">
    <source>
        <dbReference type="ARBA" id="ARBA00023136"/>
    </source>
</evidence>
<comment type="caution">
    <text evidence="6">The sequence shown here is derived from an EMBL/GenBank/DDBJ whole genome shotgun (WGS) entry which is preliminary data.</text>
</comment>
<dbReference type="InterPro" id="IPR050360">
    <property type="entry name" value="MFS_Sugar_Transporters"/>
</dbReference>
<feature type="transmembrane region" description="Helical" evidence="5">
    <location>
        <begin position="47"/>
        <end position="72"/>
    </location>
</feature>
<feature type="transmembrane region" description="Helical" evidence="5">
    <location>
        <begin position="12"/>
        <end position="35"/>
    </location>
</feature>
<keyword evidence="2 5" id="KW-0812">Transmembrane</keyword>
<evidence type="ECO:0008006" key="8">
    <source>
        <dbReference type="Google" id="ProtNLM"/>
    </source>
</evidence>
<accession>A0A4S4K7V7</accession>